<dbReference type="AlphaFoldDB" id="A0A7S3LGT4"/>
<dbReference type="GO" id="GO:0000155">
    <property type="term" value="F:phosphorelay sensor kinase activity"/>
    <property type="evidence" value="ECO:0007669"/>
    <property type="project" value="InterPro"/>
</dbReference>
<evidence type="ECO:0000256" key="1">
    <source>
        <dbReference type="ARBA" id="ARBA00000085"/>
    </source>
</evidence>
<dbReference type="InterPro" id="IPR035965">
    <property type="entry name" value="PAS-like_dom_sf"/>
</dbReference>
<dbReference type="PROSITE" id="PS50109">
    <property type="entry name" value="HIS_KIN"/>
    <property type="match status" value="1"/>
</dbReference>
<gene>
    <name evidence="9" type="ORF">ACOF00016_LOCUS18816</name>
</gene>
<evidence type="ECO:0000256" key="3">
    <source>
        <dbReference type="ARBA" id="ARBA00022553"/>
    </source>
</evidence>
<evidence type="ECO:0000256" key="6">
    <source>
        <dbReference type="SAM" id="Coils"/>
    </source>
</evidence>
<dbReference type="EMBL" id="HBIM01025315">
    <property type="protein sequence ID" value="CAE0422238.1"/>
    <property type="molecule type" value="Transcribed_RNA"/>
</dbReference>
<dbReference type="PANTHER" id="PTHR43304">
    <property type="entry name" value="PHYTOCHROME-LIKE PROTEIN CPH1"/>
    <property type="match status" value="1"/>
</dbReference>
<dbReference type="Gene3D" id="3.30.450.20">
    <property type="entry name" value="PAS domain"/>
    <property type="match status" value="1"/>
</dbReference>
<dbReference type="SMART" id="SM00387">
    <property type="entry name" value="HATPase_c"/>
    <property type="match status" value="1"/>
</dbReference>
<sequence>MMPPLASTGSNANSLTQEEVLLAKYEEALARIQELENENEELKLKQLEISTAKELYLKIFEDFPALIWRSRLDKLCDYFNRTWLEWTGHTMEQEYGNGWTKGIHPDDYEFCLETYVKAFDAHEPFYMEYRLVDKHGEYRWIGDHGRPFYDLDGTFLGYIGSCYDITENKMNQQKLVKLNATKDKFFSIVAHDLRNPISTFVSLSEYLMENGKDFDDSEMDEIAVQMHKDSKNTLLLLENLLEWSRAQTDGISYNPKPIKLVELFEEVVSQVELCAKAKRIAIKRVKHQGLTVIGDRNMLHTVLRNLLMNAIKFTRKGGAVEVIAEENGNEQDTANKTVVITVSDNGLGIAKENIPDLFSLVKDSRRRLGTDDEKGSGLGLIICRDFIEKHQGKIWAESELGKGTDIKFTIPRSV</sequence>
<dbReference type="FunFam" id="3.30.565.10:FF:000006">
    <property type="entry name" value="Sensor histidine kinase WalK"/>
    <property type="match status" value="1"/>
</dbReference>
<dbReference type="InterPro" id="IPR004358">
    <property type="entry name" value="Sig_transdc_His_kin-like_C"/>
</dbReference>
<feature type="coiled-coil region" evidence="6">
    <location>
        <begin position="15"/>
        <end position="55"/>
    </location>
</feature>
<keyword evidence="4" id="KW-0808">Transferase</keyword>
<dbReference type="InterPro" id="IPR001610">
    <property type="entry name" value="PAC"/>
</dbReference>
<dbReference type="Pfam" id="PF00512">
    <property type="entry name" value="HisKA"/>
    <property type="match status" value="1"/>
</dbReference>
<keyword evidence="5" id="KW-0418">Kinase</keyword>
<reference evidence="9" key="1">
    <citation type="submission" date="2021-01" db="EMBL/GenBank/DDBJ databases">
        <authorList>
            <person name="Corre E."/>
            <person name="Pelletier E."/>
            <person name="Niang G."/>
            <person name="Scheremetjew M."/>
            <person name="Finn R."/>
            <person name="Kale V."/>
            <person name="Holt S."/>
            <person name="Cochrane G."/>
            <person name="Meng A."/>
            <person name="Brown T."/>
            <person name="Cohen L."/>
        </authorList>
    </citation>
    <scope>NUCLEOTIDE SEQUENCE</scope>
    <source>
        <strain evidence="9">CCMP127</strain>
    </source>
</reference>
<dbReference type="SUPFAM" id="SSF55785">
    <property type="entry name" value="PYP-like sensor domain (PAS domain)"/>
    <property type="match status" value="1"/>
</dbReference>
<dbReference type="PROSITE" id="PS50113">
    <property type="entry name" value="PAC"/>
    <property type="match status" value="1"/>
</dbReference>
<dbReference type="PANTHER" id="PTHR43304:SF1">
    <property type="entry name" value="PAC DOMAIN-CONTAINING PROTEIN"/>
    <property type="match status" value="1"/>
</dbReference>
<evidence type="ECO:0000256" key="2">
    <source>
        <dbReference type="ARBA" id="ARBA00012438"/>
    </source>
</evidence>
<dbReference type="FunFam" id="3.30.450.20:FF:000099">
    <property type="entry name" value="Sensory box sensor histidine kinase"/>
    <property type="match status" value="1"/>
</dbReference>
<dbReference type="InterPro" id="IPR003661">
    <property type="entry name" value="HisK_dim/P_dom"/>
</dbReference>
<feature type="domain" description="PAC" evidence="8">
    <location>
        <begin position="125"/>
        <end position="177"/>
    </location>
</feature>
<dbReference type="InterPro" id="IPR052162">
    <property type="entry name" value="Sensor_kinase/Photoreceptor"/>
</dbReference>
<dbReference type="InterPro" id="IPR013655">
    <property type="entry name" value="PAS_fold_3"/>
</dbReference>
<dbReference type="PRINTS" id="PR00344">
    <property type="entry name" value="BCTRLSENSOR"/>
</dbReference>
<dbReference type="InterPro" id="IPR000014">
    <property type="entry name" value="PAS"/>
</dbReference>
<protein>
    <recommendedName>
        <fullName evidence="2">histidine kinase</fullName>
        <ecNumber evidence="2">2.7.13.3</ecNumber>
    </recommendedName>
</protein>
<dbReference type="SUPFAM" id="SSF55874">
    <property type="entry name" value="ATPase domain of HSP90 chaperone/DNA topoisomerase II/histidine kinase"/>
    <property type="match status" value="1"/>
</dbReference>
<evidence type="ECO:0000256" key="5">
    <source>
        <dbReference type="ARBA" id="ARBA00022777"/>
    </source>
</evidence>
<dbReference type="Pfam" id="PF02518">
    <property type="entry name" value="HATPase_c"/>
    <property type="match status" value="1"/>
</dbReference>
<feature type="domain" description="Histidine kinase" evidence="7">
    <location>
        <begin position="188"/>
        <end position="414"/>
    </location>
</feature>
<name>A0A7S3LGT4_9STRA</name>
<proteinExistence type="predicted"/>
<dbReference type="EC" id="2.7.13.3" evidence="2"/>
<dbReference type="InterPro" id="IPR000700">
    <property type="entry name" value="PAS-assoc_C"/>
</dbReference>
<dbReference type="InterPro" id="IPR036890">
    <property type="entry name" value="HATPase_C_sf"/>
</dbReference>
<dbReference type="SMART" id="SM00091">
    <property type="entry name" value="PAS"/>
    <property type="match status" value="1"/>
</dbReference>
<accession>A0A7S3LGT4</accession>
<dbReference type="CDD" id="cd00082">
    <property type="entry name" value="HisKA"/>
    <property type="match status" value="1"/>
</dbReference>
<organism evidence="9">
    <name type="scientific">Amphora coffeiformis</name>
    <dbReference type="NCBI Taxonomy" id="265554"/>
    <lineage>
        <taxon>Eukaryota</taxon>
        <taxon>Sar</taxon>
        <taxon>Stramenopiles</taxon>
        <taxon>Ochrophyta</taxon>
        <taxon>Bacillariophyta</taxon>
        <taxon>Bacillariophyceae</taxon>
        <taxon>Bacillariophycidae</taxon>
        <taxon>Thalassiophysales</taxon>
        <taxon>Catenulaceae</taxon>
        <taxon>Amphora</taxon>
    </lineage>
</organism>
<dbReference type="NCBIfam" id="TIGR00229">
    <property type="entry name" value="sensory_box"/>
    <property type="match status" value="1"/>
</dbReference>
<evidence type="ECO:0000313" key="9">
    <source>
        <dbReference type="EMBL" id="CAE0422238.1"/>
    </source>
</evidence>
<keyword evidence="6" id="KW-0175">Coiled coil</keyword>
<dbReference type="SMART" id="SM00388">
    <property type="entry name" value="HisKA"/>
    <property type="match status" value="1"/>
</dbReference>
<evidence type="ECO:0000259" key="8">
    <source>
        <dbReference type="PROSITE" id="PS50113"/>
    </source>
</evidence>
<dbReference type="CDD" id="cd00130">
    <property type="entry name" value="PAS"/>
    <property type="match status" value="1"/>
</dbReference>
<dbReference type="InterPro" id="IPR005467">
    <property type="entry name" value="His_kinase_dom"/>
</dbReference>
<dbReference type="Gene3D" id="3.30.565.10">
    <property type="entry name" value="Histidine kinase-like ATPase, C-terminal domain"/>
    <property type="match status" value="1"/>
</dbReference>
<evidence type="ECO:0000256" key="4">
    <source>
        <dbReference type="ARBA" id="ARBA00022679"/>
    </source>
</evidence>
<dbReference type="Gene3D" id="1.10.287.130">
    <property type="match status" value="1"/>
</dbReference>
<keyword evidence="3" id="KW-0597">Phosphoprotein</keyword>
<dbReference type="InterPro" id="IPR003594">
    <property type="entry name" value="HATPase_dom"/>
</dbReference>
<dbReference type="Pfam" id="PF08447">
    <property type="entry name" value="PAS_3"/>
    <property type="match status" value="1"/>
</dbReference>
<comment type="catalytic activity">
    <reaction evidence="1">
        <text>ATP + protein L-histidine = ADP + protein N-phospho-L-histidine.</text>
        <dbReference type="EC" id="2.7.13.3"/>
    </reaction>
</comment>
<dbReference type="InterPro" id="IPR036097">
    <property type="entry name" value="HisK_dim/P_sf"/>
</dbReference>
<evidence type="ECO:0000259" key="7">
    <source>
        <dbReference type="PROSITE" id="PS50109"/>
    </source>
</evidence>
<dbReference type="SMART" id="SM00086">
    <property type="entry name" value="PAC"/>
    <property type="match status" value="1"/>
</dbReference>
<dbReference type="SUPFAM" id="SSF47384">
    <property type="entry name" value="Homodimeric domain of signal transducing histidine kinase"/>
    <property type="match status" value="1"/>
</dbReference>